<gene>
    <name evidence="1" type="ORF">GALL_527080</name>
</gene>
<reference evidence="1" key="1">
    <citation type="submission" date="2016-10" db="EMBL/GenBank/DDBJ databases">
        <title>Sequence of Gallionella enrichment culture.</title>
        <authorList>
            <person name="Poehlein A."/>
            <person name="Muehling M."/>
            <person name="Daniel R."/>
        </authorList>
    </citation>
    <scope>NUCLEOTIDE SEQUENCE</scope>
</reference>
<sequence length="185" mass="20482">MQKALGPGLRRVGVPIAHFGGKGIDVQPIEQFCAERGDDVELRRVHVGVDEPWSEQMAAPVDARPVRARRRLGRQRPGDAAILDQQLTARDEAHWLARIDRESGVGGEVGQIGLYRKAKGVFGVLHVRWVLAQPQAPRRRKCLAAGVPAGNFSAWCEKTKTKLYTKFPPSAMLVSWFQPKVDACI</sequence>
<evidence type="ECO:0000313" key="1">
    <source>
        <dbReference type="EMBL" id="OIQ65730.1"/>
    </source>
</evidence>
<protein>
    <submittedName>
        <fullName evidence="1">Uncharacterized protein</fullName>
    </submittedName>
</protein>
<dbReference type="AlphaFoldDB" id="A0A1J5P3Q3"/>
<dbReference type="EMBL" id="MLJW01007102">
    <property type="protein sequence ID" value="OIQ65730.1"/>
    <property type="molecule type" value="Genomic_DNA"/>
</dbReference>
<accession>A0A1J5P3Q3</accession>
<proteinExistence type="predicted"/>
<comment type="caution">
    <text evidence="1">The sequence shown here is derived from an EMBL/GenBank/DDBJ whole genome shotgun (WGS) entry which is preliminary data.</text>
</comment>
<organism evidence="1">
    <name type="scientific">mine drainage metagenome</name>
    <dbReference type="NCBI Taxonomy" id="410659"/>
    <lineage>
        <taxon>unclassified sequences</taxon>
        <taxon>metagenomes</taxon>
        <taxon>ecological metagenomes</taxon>
    </lineage>
</organism>
<name>A0A1J5P3Q3_9ZZZZ</name>